<protein>
    <submittedName>
        <fullName evidence="5">Non-reducing end beta-L-arabinofuranosidase</fullName>
        <ecNumber evidence="5">3.2.1.185</ecNumber>
    </submittedName>
</protein>
<feature type="domain" description="Non-reducing end beta-L-arabinofuranosidase-like GH127 catalytic" evidence="2">
    <location>
        <begin position="42"/>
        <end position="445"/>
    </location>
</feature>
<dbReference type="Pfam" id="PF20736">
    <property type="entry name" value="Glyco_hydro127M"/>
    <property type="match status" value="1"/>
</dbReference>
<name>A0A5C6AHX4_9BACT</name>
<keyword evidence="5" id="KW-0326">Glycosidase</keyword>
<reference evidence="5 6" key="1">
    <citation type="submission" date="2019-02" db="EMBL/GenBank/DDBJ databases">
        <title>Deep-cultivation of Planctomycetes and their phenomic and genomic characterization uncovers novel biology.</title>
        <authorList>
            <person name="Wiegand S."/>
            <person name="Jogler M."/>
            <person name="Boedeker C."/>
            <person name="Pinto D."/>
            <person name="Vollmers J."/>
            <person name="Rivas-Marin E."/>
            <person name="Kohn T."/>
            <person name="Peeters S.H."/>
            <person name="Heuer A."/>
            <person name="Rast P."/>
            <person name="Oberbeckmann S."/>
            <person name="Bunk B."/>
            <person name="Jeske O."/>
            <person name="Meyerdierks A."/>
            <person name="Storesund J.E."/>
            <person name="Kallscheuer N."/>
            <person name="Luecker S."/>
            <person name="Lage O.M."/>
            <person name="Pohl T."/>
            <person name="Merkel B.J."/>
            <person name="Hornburger P."/>
            <person name="Mueller R.-W."/>
            <person name="Bruemmer F."/>
            <person name="Labrenz M."/>
            <person name="Spormann A.M."/>
            <person name="Op Den Camp H."/>
            <person name="Overmann J."/>
            <person name="Amann R."/>
            <person name="Jetten M.S.M."/>
            <person name="Mascher T."/>
            <person name="Medema M.H."/>
            <person name="Devos D.P."/>
            <person name="Kaster A.-K."/>
            <person name="Ovreas L."/>
            <person name="Rohde M."/>
            <person name="Galperin M.Y."/>
            <person name="Jogler C."/>
        </authorList>
    </citation>
    <scope>NUCLEOTIDE SEQUENCE [LARGE SCALE GENOMIC DNA]</scope>
    <source>
        <strain evidence="5 6">Pla108</strain>
    </source>
</reference>
<feature type="domain" description="Non-reducing end beta-L-arabinofuranosidase-like GH127 C-terminal" evidence="4">
    <location>
        <begin position="570"/>
        <end position="674"/>
    </location>
</feature>
<keyword evidence="1" id="KW-0732">Signal</keyword>
<dbReference type="InterPro" id="IPR012878">
    <property type="entry name" value="Beta-AFase-like_GH127_cat"/>
</dbReference>
<dbReference type="PANTHER" id="PTHR43465:SF2">
    <property type="entry name" value="DUF1680 DOMAIN PROTEIN (AFU_ORTHOLOGUE AFUA_1G08910)"/>
    <property type="match status" value="1"/>
</dbReference>
<comment type="caution">
    <text evidence="5">The sequence shown here is derived from an EMBL/GenBank/DDBJ whole genome shotgun (WGS) entry which is preliminary data.</text>
</comment>
<evidence type="ECO:0000313" key="5">
    <source>
        <dbReference type="EMBL" id="TWT97833.1"/>
    </source>
</evidence>
<sequence precursor="true">MSISSVTRYVATTAAVAFLLVAATTGDCLAEGYGVRPASFDQVMLEDDFWLPRLRTQRQVLVPYALEQTSEALADLRAAGELLAGRRPDPLPAPHRYRTSDLFKVVEGAAYLLAIERDPVLKAQLDRVVEAIGAAQEPNGFLNATRTLYPHVAIDMMGDGAYTYVDHSHELYIVGHLYEAAVAYYHATGDKTLLEIAHKNALHVRHVFFEGDAKYNGGRPINQAPGHEEIELALVRLAEATGDPIHLDTAKRFLDIRGVTYRPTGQGVDSPAYAQQHLPVAEQKEPAGHAVRATYLYAGMADVGAKLGVSDYDAALDAIWKNIVDTRMHLTGGLGAVHGIEGFGDEHQLPNADAFDETCAGVGAVLFNWRLFLRRHDAKFIDVAEVALYNNVLAGTNLAGDRFFYVNPLAADGFRAFNHGHAGRAPWFGTACCPTNLARLIPQVPGMLFAQDNDGLMLCLYAAAKTRLTLGGVDTEVVEQTGYPFDGAVNLTIQPEKPARFAVRLRVPTWATDRFVPGDLYHYTGAAESAPVRLLVNDSPVEVSIERGFVSVDRTWTAGDHVRLELPMPVRFSTCRSEVEANRGRVAITRGPLVYCAEGVDNTGHTSTYMVPPESIEATAEVGPMSIAGHATRAVTVAAERIIDGGDVEPASLGMVPYYAWNNRGVGSMAVWLPDNLETLRDSALVVDDNARRFTSATASHTYEGDSTGALVDGLLPRDSYDTSIPRWTSWPHRGESQTIELELAQPTDLQSVGVYWYDDHGGVQTPLRWELQVREGDAWRPFPLYTTDEFGVAPDQFNVVHPGEPMTVDRLRLEVWPRPDAAAGILEVMVRSNEE</sequence>
<dbReference type="InterPro" id="IPR008928">
    <property type="entry name" value="6-hairpin_glycosidase_sf"/>
</dbReference>
<proteinExistence type="predicted"/>
<evidence type="ECO:0000259" key="2">
    <source>
        <dbReference type="Pfam" id="PF07944"/>
    </source>
</evidence>
<feature type="domain" description="Non-reducing end beta-L-arabinofuranosidase-like GH127 middle" evidence="3">
    <location>
        <begin position="456"/>
        <end position="568"/>
    </location>
</feature>
<dbReference type="AlphaFoldDB" id="A0A5C6AHX4"/>
<accession>A0A5C6AHX4</accession>
<feature type="signal peptide" evidence="1">
    <location>
        <begin position="1"/>
        <end position="30"/>
    </location>
</feature>
<dbReference type="Pfam" id="PF20737">
    <property type="entry name" value="Glyco_hydro127C"/>
    <property type="match status" value="1"/>
</dbReference>
<dbReference type="Gene3D" id="2.60.120.260">
    <property type="entry name" value="Galactose-binding domain-like"/>
    <property type="match status" value="1"/>
</dbReference>
<evidence type="ECO:0000259" key="3">
    <source>
        <dbReference type="Pfam" id="PF20736"/>
    </source>
</evidence>
<dbReference type="GO" id="GO:0005975">
    <property type="term" value="P:carbohydrate metabolic process"/>
    <property type="evidence" value="ECO:0007669"/>
    <property type="project" value="InterPro"/>
</dbReference>
<feature type="chain" id="PRO_5022672442" evidence="1">
    <location>
        <begin position="31"/>
        <end position="836"/>
    </location>
</feature>
<gene>
    <name evidence="5" type="primary">hypBA1_3</name>
    <name evidence="5" type="ORF">Pla108_19850</name>
</gene>
<dbReference type="Proteomes" id="UP000317421">
    <property type="component" value="Unassembled WGS sequence"/>
</dbReference>
<dbReference type="RefSeq" id="WP_197526442.1">
    <property type="nucleotide sequence ID" value="NZ_SJPR01000002.1"/>
</dbReference>
<dbReference type="InterPro" id="IPR049174">
    <property type="entry name" value="Beta-AFase-like"/>
</dbReference>
<dbReference type="PANTHER" id="PTHR43465">
    <property type="entry name" value="DUF1680 DOMAIN PROTEIN (AFU_ORTHOLOGUE AFUA_1G08910)"/>
    <property type="match status" value="1"/>
</dbReference>
<dbReference type="InterPro" id="IPR049046">
    <property type="entry name" value="Beta-AFase-like_GH127_middle"/>
</dbReference>
<dbReference type="InterPro" id="IPR049049">
    <property type="entry name" value="Beta-AFase-like_GH127_C"/>
</dbReference>
<dbReference type="GO" id="GO:0102478">
    <property type="term" value="F:beta-L-arabinofuranosidase activity"/>
    <property type="evidence" value="ECO:0007669"/>
    <property type="project" value="UniProtKB-EC"/>
</dbReference>
<keyword evidence="6" id="KW-1185">Reference proteome</keyword>
<evidence type="ECO:0000313" key="6">
    <source>
        <dbReference type="Proteomes" id="UP000317421"/>
    </source>
</evidence>
<organism evidence="5 6">
    <name type="scientific">Botrimarina colliarenosi</name>
    <dbReference type="NCBI Taxonomy" id="2528001"/>
    <lineage>
        <taxon>Bacteria</taxon>
        <taxon>Pseudomonadati</taxon>
        <taxon>Planctomycetota</taxon>
        <taxon>Planctomycetia</taxon>
        <taxon>Pirellulales</taxon>
        <taxon>Lacipirellulaceae</taxon>
        <taxon>Botrimarina</taxon>
    </lineage>
</organism>
<dbReference type="Pfam" id="PF07944">
    <property type="entry name" value="Beta-AFase-like_GH127_cat"/>
    <property type="match status" value="1"/>
</dbReference>
<keyword evidence="5" id="KW-0378">Hydrolase</keyword>
<dbReference type="EMBL" id="SJPR01000002">
    <property type="protein sequence ID" value="TWT97833.1"/>
    <property type="molecule type" value="Genomic_DNA"/>
</dbReference>
<evidence type="ECO:0000256" key="1">
    <source>
        <dbReference type="SAM" id="SignalP"/>
    </source>
</evidence>
<dbReference type="SUPFAM" id="SSF48208">
    <property type="entry name" value="Six-hairpin glycosidases"/>
    <property type="match status" value="1"/>
</dbReference>
<evidence type="ECO:0000259" key="4">
    <source>
        <dbReference type="Pfam" id="PF20737"/>
    </source>
</evidence>
<dbReference type="EC" id="3.2.1.185" evidence="5"/>